<proteinExistence type="inferred from homology"/>
<evidence type="ECO:0000256" key="3">
    <source>
        <dbReference type="ARBA" id="ARBA00022801"/>
    </source>
</evidence>
<comment type="similarity">
    <text evidence="2 5">Belongs to the Ap4A hydrolase family.</text>
</comment>
<name>A0A809S4V6_9PROT</name>
<evidence type="ECO:0000256" key="2">
    <source>
        <dbReference type="ARBA" id="ARBA00005419"/>
    </source>
</evidence>
<dbReference type="NCBIfam" id="NF001204">
    <property type="entry name" value="PRK00166.1"/>
    <property type="match status" value="1"/>
</dbReference>
<dbReference type="Pfam" id="PF00149">
    <property type="entry name" value="Metallophos"/>
    <property type="match status" value="1"/>
</dbReference>
<keyword evidence="3 5" id="KW-0378">Hydrolase</keyword>
<sequence length="273" mass="30332">MSTYVIGDLQGCFPALQQMLELIAYDPAQDRIILLGDLVNRGTNSLAVLRWARDNQISAVLGNHDLHLLAVAAGYEKHHKGDTLLPILDAPDKDELLDWLRHLPLAIYTSGYFLVHAGVLPQWSISQALSLAGEVESALRGDNYLDYLRTMYGNEPTQWHDNLTGKDRLRVITNGMTRLRFCSATGEMDFTAKAGLDSAPEGYYPWFHAPNRLSEGSPIVFGHWSALGLQVESDNIALDTGCLWGGQLSALRLEDRQVFQVECGGMAGIKRWH</sequence>
<evidence type="ECO:0000256" key="4">
    <source>
        <dbReference type="ARBA" id="ARBA00049417"/>
    </source>
</evidence>
<evidence type="ECO:0000259" key="6">
    <source>
        <dbReference type="Pfam" id="PF00149"/>
    </source>
</evidence>
<dbReference type="PANTHER" id="PTHR40942:SF4">
    <property type="entry name" value="CYTOCHROME C5"/>
    <property type="match status" value="1"/>
</dbReference>
<dbReference type="Gene3D" id="3.60.21.10">
    <property type="match status" value="1"/>
</dbReference>
<dbReference type="PIRSF" id="PIRSF000903">
    <property type="entry name" value="B5n-ttraPtase_sm"/>
    <property type="match status" value="1"/>
</dbReference>
<comment type="function">
    <text evidence="1 5">Hydrolyzes diadenosine 5',5'''-P1,P4-tetraphosphate to yield ADP.</text>
</comment>
<dbReference type="NCBIfam" id="TIGR00668">
    <property type="entry name" value="apaH"/>
    <property type="match status" value="1"/>
</dbReference>
<dbReference type="AlphaFoldDB" id="A0A809S4V6"/>
<evidence type="ECO:0000256" key="1">
    <source>
        <dbReference type="ARBA" id="ARBA00003413"/>
    </source>
</evidence>
<dbReference type="InterPro" id="IPR004617">
    <property type="entry name" value="ApaH"/>
</dbReference>
<gene>
    <name evidence="5 7" type="primary">apaH</name>
    <name evidence="7" type="ORF">SFSGTM_28160</name>
</gene>
<evidence type="ECO:0000256" key="5">
    <source>
        <dbReference type="HAMAP-Rule" id="MF_00199"/>
    </source>
</evidence>
<evidence type="ECO:0000313" key="8">
    <source>
        <dbReference type="Proteomes" id="UP000463939"/>
    </source>
</evidence>
<dbReference type="EMBL" id="AP021881">
    <property type="protein sequence ID" value="BBP02108.1"/>
    <property type="molecule type" value="Genomic_DNA"/>
</dbReference>
<dbReference type="InterPro" id="IPR029052">
    <property type="entry name" value="Metallo-depent_PP-like"/>
</dbReference>
<dbReference type="InterPro" id="IPR004843">
    <property type="entry name" value="Calcineurin-like_PHP"/>
</dbReference>
<dbReference type="HAMAP" id="MF_00199">
    <property type="entry name" value="ApaH"/>
    <property type="match status" value="1"/>
</dbReference>
<dbReference type="PANTHER" id="PTHR40942">
    <property type="match status" value="1"/>
</dbReference>
<dbReference type="SUPFAM" id="SSF56300">
    <property type="entry name" value="Metallo-dependent phosphatases"/>
    <property type="match status" value="1"/>
</dbReference>
<accession>A0A809S4V6</accession>
<dbReference type="EC" id="3.6.1.41" evidence="5"/>
<keyword evidence="8" id="KW-1185">Reference proteome</keyword>
<evidence type="ECO:0000313" key="7">
    <source>
        <dbReference type="EMBL" id="BBP02108.1"/>
    </source>
</evidence>
<feature type="domain" description="Calcineurin-like phosphoesterase" evidence="6">
    <location>
        <begin position="1"/>
        <end position="137"/>
    </location>
</feature>
<comment type="catalytic activity">
    <reaction evidence="4 5">
        <text>P(1),P(4)-bis(5'-adenosyl) tetraphosphate + H2O = 2 ADP + 2 H(+)</text>
        <dbReference type="Rhea" id="RHEA:24252"/>
        <dbReference type="ChEBI" id="CHEBI:15377"/>
        <dbReference type="ChEBI" id="CHEBI:15378"/>
        <dbReference type="ChEBI" id="CHEBI:58141"/>
        <dbReference type="ChEBI" id="CHEBI:456216"/>
        <dbReference type="EC" id="3.6.1.41"/>
    </reaction>
</comment>
<protein>
    <recommendedName>
        <fullName evidence="5">Bis(5'-nucleosyl)-tetraphosphatase, symmetrical</fullName>
        <ecNumber evidence="5">3.6.1.41</ecNumber>
    </recommendedName>
    <alternativeName>
        <fullName evidence="5">Ap4A hydrolase</fullName>
    </alternativeName>
    <alternativeName>
        <fullName evidence="5">Diadenosine 5',5'''-P1,P4-tetraphosphate pyrophosphohydrolase</fullName>
    </alternativeName>
    <alternativeName>
        <fullName evidence="5">Diadenosine tetraphosphatase</fullName>
    </alternativeName>
</protein>
<dbReference type="Proteomes" id="UP000463939">
    <property type="component" value="Chromosome"/>
</dbReference>
<reference evidence="8" key="1">
    <citation type="submission" date="2019-11" db="EMBL/GenBank/DDBJ databases">
        <title>Isolation and characterization of a novel species in the genus Sulfuriferula.</title>
        <authorList>
            <person name="Mochizuki J."/>
            <person name="Kojima H."/>
            <person name="Fukui M."/>
        </authorList>
    </citation>
    <scope>NUCLEOTIDE SEQUENCE [LARGE SCALE GENOMIC DNA]</scope>
    <source>
        <strain evidence="8">SGTM</strain>
    </source>
</reference>
<dbReference type="RefSeq" id="WP_162085790.1">
    <property type="nucleotide sequence ID" value="NZ_AP021881.1"/>
</dbReference>
<dbReference type="CDD" id="cd07422">
    <property type="entry name" value="MPP_ApaH"/>
    <property type="match status" value="1"/>
</dbReference>
<organism evidence="7 8">
    <name type="scientific">Sulfuriferula nivalis</name>
    <dbReference type="NCBI Taxonomy" id="2675298"/>
    <lineage>
        <taxon>Bacteria</taxon>
        <taxon>Pseudomonadati</taxon>
        <taxon>Pseudomonadota</taxon>
        <taxon>Betaproteobacteria</taxon>
        <taxon>Nitrosomonadales</taxon>
        <taxon>Sulfuricellaceae</taxon>
        <taxon>Sulfuriferula</taxon>
    </lineage>
</organism>
<dbReference type="GO" id="GO:0008803">
    <property type="term" value="F:bis(5'-nucleosyl)-tetraphosphatase (symmetrical) activity"/>
    <property type="evidence" value="ECO:0007669"/>
    <property type="project" value="UniProtKB-UniRule"/>
</dbReference>
<dbReference type="KEGG" id="sniv:SFSGTM_28160"/>